<dbReference type="RefSeq" id="WP_115171429.1">
    <property type="nucleotide sequence ID" value="NZ_UGYW01000002.1"/>
</dbReference>
<dbReference type="Pfam" id="PF14302">
    <property type="entry name" value="DUF4377"/>
    <property type="match status" value="2"/>
</dbReference>
<dbReference type="InterPro" id="IPR005184">
    <property type="entry name" value="DUF306_Meta_HslJ"/>
</dbReference>
<dbReference type="Pfam" id="PF03724">
    <property type="entry name" value="META"/>
    <property type="match status" value="1"/>
</dbReference>
<evidence type="ECO:0000259" key="3">
    <source>
        <dbReference type="Pfam" id="PF14302"/>
    </source>
</evidence>
<dbReference type="InterPro" id="IPR025485">
    <property type="entry name" value="DUF4377"/>
</dbReference>
<dbReference type="InterPro" id="IPR038670">
    <property type="entry name" value="HslJ-like_sf"/>
</dbReference>
<evidence type="ECO:0000313" key="5">
    <source>
        <dbReference type="Proteomes" id="UP000254893"/>
    </source>
</evidence>
<proteinExistence type="predicted"/>
<name>A0A380CRA3_SPHSI</name>
<feature type="domain" description="DUF4377" evidence="3">
    <location>
        <begin position="120"/>
        <end position="194"/>
    </location>
</feature>
<gene>
    <name evidence="4" type="ORF">NCTC11388_04088</name>
</gene>
<dbReference type="EMBL" id="UGYW01000002">
    <property type="protein sequence ID" value="SUJ27085.1"/>
    <property type="molecule type" value="Genomic_DNA"/>
</dbReference>
<dbReference type="Gene3D" id="2.40.128.270">
    <property type="match status" value="1"/>
</dbReference>
<dbReference type="Proteomes" id="UP000254893">
    <property type="component" value="Unassembled WGS sequence"/>
</dbReference>
<evidence type="ECO:0000259" key="2">
    <source>
        <dbReference type="Pfam" id="PF03724"/>
    </source>
</evidence>
<dbReference type="PANTHER" id="PTHR35535">
    <property type="entry name" value="HEAT SHOCK PROTEIN HSLJ"/>
    <property type="match status" value="1"/>
</dbReference>
<sequence length="318" mass="36955">MKKITPLLMCFFMVTSAITTLAQSKTFNMEIKENRVDCSGVGRMKCYLVKYHNSKDWEYFYTSLDNFDYTEGYRYKVRVKRTKLSNVPADASSYKYEVVKVISKKKIKDSNDQSEEITMTVKENRVDCTGVGRMKCYMVKYNNSKDWEYFYSGFQHFNYEEGYRYKLLVKRSKLKNVPADASAYTYDVIKVLSKKKISNIKEENTALAFLGKHSWKLLSLRGKMQENSGAFMNFDIDKNSVSGNSSCNNYFGTVRFNGNKITFTNVGSTQKACLNDNIEREFFDMLSLNGLTYDIAEQTFNLYHEQKLIAIFGMTQKN</sequence>
<reference evidence="4 5" key="1">
    <citation type="submission" date="2018-06" db="EMBL/GenBank/DDBJ databases">
        <authorList>
            <consortium name="Pathogen Informatics"/>
            <person name="Doyle S."/>
        </authorList>
    </citation>
    <scope>NUCLEOTIDE SEQUENCE [LARGE SCALE GENOMIC DNA]</scope>
    <source>
        <strain evidence="4 5">NCTC11388</strain>
    </source>
</reference>
<feature type="domain" description="DUF306" evidence="2">
    <location>
        <begin position="211"/>
        <end position="307"/>
    </location>
</feature>
<dbReference type="PANTHER" id="PTHR35535:SF1">
    <property type="entry name" value="HEAT SHOCK PROTEIN HSLJ"/>
    <property type="match status" value="1"/>
</dbReference>
<evidence type="ECO:0000256" key="1">
    <source>
        <dbReference type="SAM" id="SignalP"/>
    </source>
</evidence>
<protein>
    <submittedName>
        <fullName evidence="4">META domain</fullName>
    </submittedName>
</protein>
<feature type="domain" description="DUF4377" evidence="3">
    <location>
        <begin position="31"/>
        <end position="104"/>
    </location>
</feature>
<keyword evidence="1" id="KW-0732">Signal</keyword>
<dbReference type="InterPro" id="IPR053147">
    <property type="entry name" value="Hsp_HslJ-like"/>
</dbReference>
<accession>A0A380CRA3</accession>
<evidence type="ECO:0000313" key="4">
    <source>
        <dbReference type="EMBL" id="SUJ27085.1"/>
    </source>
</evidence>
<organism evidence="4 5">
    <name type="scientific">Sphingobacterium spiritivorum</name>
    <name type="common">Flavobacterium spiritivorum</name>
    <dbReference type="NCBI Taxonomy" id="258"/>
    <lineage>
        <taxon>Bacteria</taxon>
        <taxon>Pseudomonadati</taxon>
        <taxon>Bacteroidota</taxon>
        <taxon>Sphingobacteriia</taxon>
        <taxon>Sphingobacteriales</taxon>
        <taxon>Sphingobacteriaceae</taxon>
        <taxon>Sphingobacterium</taxon>
    </lineage>
</organism>
<dbReference type="AlphaFoldDB" id="A0A380CRA3"/>
<feature type="chain" id="PRO_5016804718" evidence="1">
    <location>
        <begin position="23"/>
        <end position="318"/>
    </location>
</feature>
<feature type="signal peptide" evidence="1">
    <location>
        <begin position="1"/>
        <end position="22"/>
    </location>
</feature>